<dbReference type="Pfam" id="PF14529">
    <property type="entry name" value="Exo_endo_phos_2"/>
    <property type="match status" value="1"/>
</dbReference>
<dbReference type="PANTHER" id="PTHR33332">
    <property type="entry name" value="REVERSE TRANSCRIPTASE DOMAIN-CONTAINING PROTEIN"/>
    <property type="match status" value="1"/>
</dbReference>
<dbReference type="CDD" id="cd01650">
    <property type="entry name" value="RT_nLTR_like"/>
    <property type="match status" value="1"/>
</dbReference>
<feature type="compositionally biased region" description="Basic and acidic residues" evidence="2">
    <location>
        <begin position="1085"/>
        <end position="1098"/>
    </location>
</feature>
<evidence type="ECO:0008006" key="7">
    <source>
        <dbReference type="Google" id="ProtNLM"/>
    </source>
</evidence>
<dbReference type="PROSITE" id="PS50878">
    <property type="entry name" value="RT_POL"/>
    <property type="match status" value="1"/>
</dbReference>
<evidence type="ECO:0000256" key="2">
    <source>
        <dbReference type="SAM" id="MobiDB-lite"/>
    </source>
</evidence>
<protein>
    <recommendedName>
        <fullName evidence="7">Reverse transcriptase domain-containing protein</fullName>
    </recommendedName>
</protein>
<dbReference type="Pfam" id="PF00078">
    <property type="entry name" value="RVT_1"/>
    <property type="match status" value="1"/>
</dbReference>
<dbReference type="SUPFAM" id="SSF56672">
    <property type="entry name" value="DNA/RNA polymerases"/>
    <property type="match status" value="1"/>
</dbReference>
<feature type="domain" description="Reverse transcriptase" evidence="3">
    <location>
        <begin position="462"/>
        <end position="740"/>
    </location>
</feature>
<dbReference type="InterPro" id="IPR012337">
    <property type="entry name" value="RNaseH-like_sf"/>
</dbReference>
<dbReference type="PROSITE" id="PS50879">
    <property type="entry name" value="RNASE_H_1"/>
    <property type="match status" value="1"/>
</dbReference>
<comment type="caution">
    <text evidence="5">The sequence shown here is derived from an EMBL/GenBank/DDBJ whole genome shotgun (WGS) entry which is preliminary data.</text>
</comment>
<dbReference type="OMA" id="DHNYYDH"/>
<dbReference type="InterPro" id="IPR002156">
    <property type="entry name" value="RNaseH_domain"/>
</dbReference>
<dbReference type="GO" id="GO:0004523">
    <property type="term" value="F:RNA-DNA hybrid ribonuclease activity"/>
    <property type="evidence" value="ECO:0007669"/>
    <property type="project" value="InterPro"/>
</dbReference>
<feature type="domain" description="RNase H type-1" evidence="4">
    <location>
        <begin position="956"/>
        <end position="1096"/>
    </location>
</feature>
<sequence>MFVCFKNVFVLRSKIPNITLNICQHKPLLFCSIYRNIQKYVVIADEEEEEEEKGKEGNQLPFNANAFYLCEFKKELSAAKKISDHIIIGGDWNAHHPAWLDENVDEMGEAVLEFIISNNLHILNSYPYDCTYYKYNASSSIDVTLCSSSLVGLCNNWRTDEDEFDVHSDHLPITFNIFAQWAPQNIKRQKIVTWNLSSNNWEMFRQHLTRNLNVWKNSLINSQAEISSESPLDRAVKSWSDYVINAGQATIGQKTVWKGNKPWWSNKLYKLRKKVHQLKRNFRKNRTSENYERYKETARSLKRLLRCEKQMYITKSIESLHEGNTRQMFCQFRSLNSNKIAIIPSLIIPGKDEEKGSIAENDIDKANLLAHCPPEPSNEDKEHYEYVEDEICSVVQMSREIELNEFFLLHEWYQSEITEEEVIEAIRHISAYKSQGPDNIHNLMLKNGGQSLIDSLVILFGWSYRIGYFPKEWKKSNIVAIPKPDRDPSICKNYRPISLLSCVGKLMERIITMRLMKYLNENQMLQQNQAGFQSWHNTSELLLRLSESIHASFDKNGVTYAAMLDISAAYDSVWRDGLRYKMRNEFNLRGRLYWWIDSFLSDRSGKVVLNGTNSSIYEFNTGVPQGSSLSPLLFLLYINDITQEIYEPIQCGMFADDVALWTSIYTSNVGEMTRQLQLLQNSLDGIASWASKWKLLLSSEKSQCITFRNKNKRKYTSMFLHLRDEKIPETNKVKYLGLIMDTQLSYKEHINYVYGKAARKLGYLTFLCSYKGIRPSLSVYNLLYKTIIRPNLEYACAFWNGAPESHKKKLEKIQRIAMCRILGVMKSTAYDTVNILSQMPPLELRRQQEEVKLFQRCENHMQNFPNHNLSQAYQLWQSNHNFKPDEYFCWLGKLSTLSRACINIELAGLHGIKNTPQIKPLQSIPLKYPTLIPHPTKSPFARWCEPSSSQILTSLDNDCVIIFTDASTIPNPGFGGVGLVVQDPSMSKWIELQIPIQGITTNIGCEIESIKIALEYVLKYYQDKEYRVVILNDCKFAVNAIMNRWDAEMYKTQVNTCQKLMLQMEPINIPEIYWIKGHSGIPGNEKADEVAKRARESAQKNQPELYQRPDKSASFLNADGLNPYFTLMWNRHWTNEGNEKGQHKHPKTFIRNLMEAQSFEKIVLHRLEVHERRIICRIITGKVGLNYYLHKINRADAPECKWCSNEVETVAHFLMKCPHYNDIRTEWYANIVSILPELDEKKFNLKKLVIGDKKWSSEKRIKIVKELKISGNEKFKADKDNQSSSKHWPEFQAKTVKVCCDESW</sequence>
<dbReference type="InterPro" id="IPR036397">
    <property type="entry name" value="RNaseH_sf"/>
</dbReference>
<dbReference type="Proteomes" id="UP000023152">
    <property type="component" value="Unassembled WGS sequence"/>
</dbReference>
<dbReference type="SUPFAM" id="SSF56219">
    <property type="entry name" value="DNase I-like"/>
    <property type="match status" value="1"/>
</dbReference>
<dbReference type="InterPro" id="IPR036691">
    <property type="entry name" value="Endo/exonu/phosph_ase_sf"/>
</dbReference>
<evidence type="ECO:0000259" key="4">
    <source>
        <dbReference type="PROSITE" id="PS50879"/>
    </source>
</evidence>
<evidence type="ECO:0000313" key="5">
    <source>
        <dbReference type="EMBL" id="ETO08756.1"/>
    </source>
</evidence>
<dbReference type="InterPro" id="IPR043502">
    <property type="entry name" value="DNA/RNA_pol_sf"/>
</dbReference>
<reference evidence="5 6" key="1">
    <citation type="journal article" date="2013" name="Curr. Biol.">
        <title>The Genome of the Foraminiferan Reticulomyxa filosa.</title>
        <authorList>
            <person name="Glockner G."/>
            <person name="Hulsmann N."/>
            <person name="Schleicher M."/>
            <person name="Noegel A.A."/>
            <person name="Eichinger L."/>
            <person name="Gallinger C."/>
            <person name="Pawlowski J."/>
            <person name="Sierra R."/>
            <person name="Euteneuer U."/>
            <person name="Pillet L."/>
            <person name="Moustafa A."/>
            <person name="Platzer M."/>
            <person name="Groth M."/>
            <person name="Szafranski K."/>
            <person name="Schliwa M."/>
        </authorList>
    </citation>
    <scope>NUCLEOTIDE SEQUENCE [LARGE SCALE GENOMIC DNA]</scope>
</reference>
<dbReference type="SUPFAM" id="SSF53098">
    <property type="entry name" value="Ribonuclease H-like"/>
    <property type="match status" value="1"/>
</dbReference>
<dbReference type="InterPro" id="IPR000477">
    <property type="entry name" value="RT_dom"/>
</dbReference>
<evidence type="ECO:0000313" key="6">
    <source>
        <dbReference type="Proteomes" id="UP000023152"/>
    </source>
</evidence>
<gene>
    <name evidence="5" type="ORF">RFI_28632</name>
</gene>
<dbReference type="Pfam" id="PF00075">
    <property type="entry name" value="RNase_H"/>
    <property type="match status" value="1"/>
</dbReference>
<evidence type="ECO:0000259" key="3">
    <source>
        <dbReference type="PROSITE" id="PS50878"/>
    </source>
</evidence>
<dbReference type="Gene3D" id="3.30.420.10">
    <property type="entry name" value="Ribonuclease H-like superfamily/Ribonuclease H"/>
    <property type="match status" value="1"/>
</dbReference>
<feature type="region of interest" description="Disordered" evidence="2">
    <location>
        <begin position="1085"/>
        <end position="1107"/>
    </location>
</feature>
<proteinExistence type="predicted"/>
<evidence type="ECO:0000256" key="1">
    <source>
        <dbReference type="SAM" id="Coils"/>
    </source>
</evidence>
<keyword evidence="1" id="KW-0175">Coiled coil</keyword>
<organism evidence="5 6">
    <name type="scientific">Reticulomyxa filosa</name>
    <dbReference type="NCBI Taxonomy" id="46433"/>
    <lineage>
        <taxon>Eukaryota</taxon>
        <taxon>Sar</taxon>
        <taxon>Rhizaria</taxon>
        <taxon>Retaria</taxon>
        <taxon>Foraminifera</taxon>
        <taxon>Monothalamids</taxon>
        <taxon>Reticulomyxidae</taxon>
        <taxon>Reticulomyxa</taxon>
    </lineage>
</organism>
<dbReference type="GO" id="GO:0003676">
    <property type="term" value="F:nucleic acid binding"/>
    <property type="evidence" value="ECO:0007669"/>
    <property type="project" value="InterPro"/>
</dbReference>
<dbReference type="EMBL" id="ASPP01024721">
    <property type="protein sequence ID" value="ETO08756.1"/>
    <property type="molecule type" value="Genomic_DNA"/>
</dbReference>
<dbReference type="CDD" id="cd09276">
    <property type="entry name" value="Rnase_HI_RT_non_LTR"/>
    <property type="match status" value="1"/>
</dbReference>
<dbReference type="Gene3D" id="3.60.10.10">
    <property type="entry name" value="Endonuclease/exonuclease/phosphatase"/>
    <property type="match status" value="1"/>
</dbReference>
<feature type="coiled-coil region" evidence="1">
    <location>
        <begin position="284"/>
        <end position="311"/>
    </location>
</feature>
<keyword evidence="6" id="KW-1185">Reference proteome</keyword>
<dbReference type="OrthoDB" id="6147158at2759"/>
<dbReference type="InterPro" id="IPR005135">
    <property type="entry name" value="Endo/exonuclease/phosphatase"/>
</dbReference>
<name>X6M549_RETFI</name>
<accession>X6M549</accession>